<dbReference type="EMBL" id="ACDX02000006">
    <property type="protein sequence ID" value="EFC88804.1"/>
    <property type="molecule type" value="Genomic_DNA"/>
</dbReference>
<name>D2ZW60_NEIM2</name>
<sequence>MRKFIYKNEKFLKSNQIKLDNLNLFNQLKTGLKTKDALVNLFESASLRIVSANGITSKFQFNIFKNNQTFPI</sequence>
<accession>D2ZW60</accession>
<gene>
    <name evidence="1" type="ORF">NEIMUCOT_04853</name>
</gene>
<comment type="caution">
    <text evidence="1">The sequence shown here is derived from an EMBL/GenBank/DDBJ whole genome shotgun (WGS) entry which is preliminary data.</text>
</comment>
<dbReference type="AlphaFoldDB" id="D2ZW60"/>
<evidence type="ECO:0000313" key="1">
    <source>
        <dbReference type="EMBL" id="EFC88804.1"/>
    </source>
</evidence>
<dbReference type="Proteomes" id="UP000003344">
    <property type="component" value="Unassembled WGS sequence"/>
</dbReference>
<reference evidence="1 2" key="1">
    <citation type="submission" date="2009-10" db="EMBL/GenBank/DDBJ databases">
        <authorList>
            <person name="Weinstock G."/>
            <person name="Sodergren E."/>
            <person name="Clifton S."/>
            <person name="Fulton L."/>
            <person name="Fulton B."/>
            <person name="Courtney L."/>
            <person name="Fronick C."/>
            <person name="Harrison M."/>
            <person name="Strong C."/>
            <person name="Farmer C."/>
            <person name="Delahaunty K."/>
            <person name="Markovic C."/>
            <person name="Hall O."/>
            <person name="Minx P."/>
            <person name="Tomlinson C."/>
            <person name="Mitreva M."/>
            <person name="Nelson J."/>
            <person name="Hou S."/>
            <person name="Wollam A."/>
            <person name="Pepin K.H."/>
            <person name="Johnson M."/>
            <person name="Bhonagiri V."/>
            <person name="Nash W.E."/>
            <person name="Warren W."/>
            <person name="Chinwalla A."/>
            <person name="Mardis E.R."/>
            <person name="Wilson R.K."/>
        </authorList>
    </citation>
    <scope>NUCLEOTIDE SEQUENCE [LARGE SCALE GENOMIC DNA]</scope>
    <source>
        <strain evidence="2">ATCC 25996 / DSM 4631 / NCTC 10774 / M26</strain>
    </source>
</reference>
<proteinExistence type="predicted"/>
<protein>
    <submittedName>
        <fullName evidence="1">Uncharacterized protein</fullName>
    </submittedName>
</protein>
<evidence type="ECO:0000313" key="2">
    <source>
        <dbReference type="Proteomes" id="UP000003344"/>
    </source>
</evidence>
<organism evidence="1 2">
    <name type="scientific">Neisseria mucosa (strain ATCC 25996 / DSM 4631 / NCTC 10774 / M26)</name>
    <dbReference type="NCBI Taxonomy" id="546266"/>
    <lineage>
        <taxon>Bacteria</taxon>
        <taxon>Pseudomonadati</taxon>
        <taxon>Pseudomonadota</taxon>
        <taxon>Betaproteobacteria</taxon>
        <taxon>Neisseriales</taxon>
        <taxon>Neisseriaceae</taxon>
        <taxon>Neisseria</taxon>
    </lineage>
</organism>